<comment type="caution">
    <text evidence="1">The sequence shown here is derived from an EMBL/GenBank/DDBJ whole genome shotgun (WGS) entry which is preliminary data.</text>
</comment>
<evidence type="ECO:0000313" key="2">
    <source>
        <dbReference type="Proteomes" id="UP000545493"/>
    </source>
</evidence>
<proteinExistence type="predicted"/>
<sequence>MLLGNGCGIWERIANFVGAEEAAARLAALAQWRSARVV</sequence>
<dbReference type="AlphaFoldDB" id="A0A7X5UVY8"/>
<evidence type="ECO:0000313" key="1">
    <source>
        <dbReference type="EMBL" id="NIJ14698.1"/>
    </source>
</evidence>
<accession>A0A7X5UVY8</accession>
<keyword evidence="2" id="KW-1185">Reference proteome</keyword>
<organism evidence="1 2">
    <name type="scientific">Saccharomonospora amisosensis</name>
    <dbReference type="NCBI Taxonomy" id="1128677"/>
    <lineage>
        <taxon>Bacteria</taxon>
        <taxon>Bacillati</taxon>
        <taxon>Actinomycetota</taxon>
        <taxon>Actinomycetes</taxon>
        <taxon>Pseudonocardiales</taxon>
        <taxon>Pseudonocardiaceae</taxon>
        <taxon>Saccharomonospora</taxon>
    </lineage>
</organism>
<protein>
    <submittedName>
        <fullName evidence="1">Uncharacterized protein</fullName>
    </submittedName>
</protein>
<gene>
    <name evidence="1" type="ORF">FHU38_005099</name>
</gene>
<dbReference type="EMBL" id="JAAOYM010000002">
    <property type="protein sequence ID" value="NIJ14698.1"/>
    <property type="molecule type" value="Genomic_DNA"/>
</dbReference>
<dbReference type="Proteomes" id="UP000545493">
    <property type="component" value="Unassembled WGS sequence"/>
</dbReference>
<reference evidence="1 2" key="1">
    <citation type="submission" date="2020-03" db="EMBL/GenBank/DDBJ databases">
        <title>Sequencing the genomes of 1000 actinobacteria strains.</title>
        <authorList>
            <person name="Klenk H.-P."/>
        </authorList>
    </citation>
    <scope>NUCLEOTIDE SEQUENCE [LARGE SCALE GENOMIC DNA]</scope>
    <source>
        <strain evidence="1 2">DSM 45685</strain>
    </source>
</reference>
<name>A0A7X5UVY8_9PSEU</name>